<dbReference type="GeneID" id="54460053"/>
<organism evidence="2">
    <name type="scientific">Mytilinidion resinicola</name>
    <dbReference type="NCBI Taxonomy" id="574789"/>
    <lineage>
        <taxon>Eukaryota</taxon>
        <taxon>Fungi</taxon>
        <taxon>Dikarya</taxon>
        <taxon>Ascomycota</taxon>
        <taxon>Pezizomycotina</taxon>
        <taxon>Dothideomycetes</taxon>
        <taxon>Pleosporomycetidae</taxon>
        <taxon>Mytilinidiales</taxon>
        <taxon>Mytilinidiaceae</taxon>
        <taxon>Mytilinidion</taxon>
    </lineage>
</organism>
<keyword evidence="3" id="KW-1185">Reference proteome</keyword>
<reference evidence="4" key="2">
    <citation type="submission" date="2020-04" db="EMBL/GenBank/DDBJ databases">
        <authorList>
            <consortium name="NCBI Genome Project"/>
        </authorList>
    </citation>
    <scope>NUCLEOTIDE SEQUENCE</scope>
    <source>
        <strain evidence="4">CBS 304.34</strain>
    </source>
</reference>
<reference evidence="2 4" key="1">
    <citation type="journal article" date="2020" name="Stud. Mycol.">
        <title>101 Dothideomycetes genomes: a test case for predicting lifestyles and emergence of pathogens.</title>
        <authorList>
            <person name="Haridas S."/>
            <person name="Albert R."/>
            <person name="Binder M."/>
            <person name="Bloem J."/>
            <person name="Labutti K."/>
            <person name="Salamov A."/>
            <person name="Andreopoulos B."/>
            <person name="Baker S."/>
            <person name="Barry K."/>
            <person name="Bills G."/>
            <person name="Bluhm B."/>
            <person name="Cannon C."/>
            <person name="Castanera R."/>
            <person name="Culley D."/>
            <person name="Daum C."/>
            <person name="Ezra D."/>
            <person name="Gonzalez J."/>
            <person name="Henrissat B."/>
            <person name="Kuo A."/>
            <person name="Liang C."/>
            <person name="Lipzen A."/>
            <person name="Lutzoni F."/>
            <person name="Magnuson J."/>
            <person name="Mondo S."/>
            <person name="Nolan M."/>
            <person name="Ohm R."/>
            <person name="Pangilinan J."/>
            <person name="Park H.-J."/>
            <person name="Ramirez L."/>
            <person name="Alfaro M."/>
            <person name="Sun H."/>
            <person name="Tritt A."/>
            <person name="Yoshinaga Y."/>
            <person name="Zwiers L.-H."/>
            <person name="Turgeon B."/>
            <person name="Goodwin S."/>
            <person name="Spatafora J."/>
            <person name="Crous P."/>
            <person name="Grigoriev I."/>
        </authorList>
    </citation>
    <scope>NUCLEOTIDE SEQUENCE</scope>
    <source>
        <strain evidence="2 4">CBS 304.34</strain>
    </source>
</reference>
<protein>
    <submittedName>
        <fullName evidence="2 4">Uncharacterized protein</fullName>
    </submittedName>
</protein>
<dbReference type="Proteomes" id="UP000504636">
    <property type="component" value="Unplaced"/>
</dbReference>
<proteinExistence type="predicted"/>
<gene>
    <name evidence="2 4" type="ORF">BDZ99DRAFT_459402</name>
</gene>
<sequence>MGFSSEFGCRKPGTCRLPRPFIIAYLIAIAAAIIIASRKKAILPSFWTFFLQPHHAAPGRKGTAKTYLLIVLAANWLLRPFTTGSSFLSFWHT</sequence>
<accession>A0A6A6Z376</accession>
<reference evidence="4" key="3">
    <citation type="submission" date="2025-04" db="UniProtKB">
        <authorList>
            <consortium name="RefSeq"/>
        </authorList>
    </citation>
    <scope>IDENTIFICATION</scope>
    <source>
        <strain evidence="4">CBS 304.34</strain>
    </source>
</reference>
<dbReference type="RefSeq" id="XP_033582520.1">
    <property type="nucleotide sequence ID" value="XM_033719160.1"/>
</dbReference>
<keyword evidence="1" id="KW-0472">Membrane</keyword>
<evidence type="ECO:0000313" key="2">
    <source>
        <dbReference type="EMBL" id="KAF2815556.1"/>
    </source>
</evidence>
<dbReference type="AlphaFoldDB" id="A0A6A6Z376"/>
<name>A0A6A6Z376_9PEZI</name>
<evidence type="ECO:0000313" key="3">
    <source>
        <dbReference type="Proteomes" id="UP000504636"/>
    </source>
</evidence>
<keyword evidence="1" id="KW-0812">Transmembrane</keyword>
<evidence type="ECO:0000256" key="1">
    <source>
        <dbReference type="SAM" id="Phobius"/>
    </source>
</evidence>
<evidence type="ECO:0000313" key="4">
    <source>
        <dbReference type="RefSeq" id="XP_033582520.1"/>
    </source>
</evidence>
<feature type="transmembrane region" description="Helical" evidence="1">
    <location>
        <begin position="20"/>
        <end position="37"/>
    </location>
</feature>
<keyword evidence="1" id="KW-1133">Transmembrane helix</keyword>
<dbReference type="EMBL" id="MU003694">
    <property type="protein sequence ID" value="KAF2815556.1"/>
    <property type="molecule type" value="Genomic_DNA"/>
</dbReference>